<dbReference type="HOGENOM" id="CLU_2712023_0_0_1"/>
<accession>T1GFJ4</accession>
<name>T1GFJ4_MEGSC</name>
<evidence type="ECO:0000313" key="1">
    <source>
        <dbReference type="EnsemblMetazoa" id="MESCA002136-PA"/>
    </source>
</evidence>
<dbReference type="EnsemblMetazoa" id="MESCA002136-RA">
    <property type="protein sequence ID" value="MESCA002136-PA"/>
    <property type="gene ID" value="MESCA002136"/>
</dbReference>
<dbReference type="STRING" id="36166.T1GFJ4"/>
<dbReference type="InterPro" id="IPR010255">
    <property type="entry name" value="Haem_peroxidase_sf"/>
</dbReference>
<reference evidence="1" key="2">
    <citation type="submission" date="2015-06" db="UniProtKB">
        <authorList>
            <consortium name="EnsemblMetazoa"/>
        </authorList>
    </citation>
    <scope>IDENTIFICATION</scope>
</reference>
<dbReference type="Gene3D" id="1.10.640.10">
    <property type="entry name" value="Haem peroxidase domain superfamily, animal type"/>
    <property type="match status" value="1"/>
</dbReference>
<sequence>ALDLCEKRFENNDVSNITFDELASISSIPDYQITMLKDIYQTADDIDLLVGAILEEPAVGSLFGSTITCLLSE</sequence>
<evidence type="ECO:0000313" key="2">
    <source>
        <dbReference type="Proteomes" id="UP000015102"/>
    </source>
</evidence>
<dbReference type="Pfam" id="PF03098">
    <property type="entry name" value="An_peroxidase"/>
    <property type="match status" value="1"/>
</dbReference>
<dbReference type="EMBL" id="CAQQ02087756">
    <property type="status" value="NOT_ANNOTATED_CDS"/>
    <property type="molecule type" value="Genomic_DNA"/>
</dbReference>
<dbReference type="GO" id="GO:0006979">
    <property type="term" value="P:response to oxidative stress"/>
    <property type="evidence" value="ECO:0007669"/>
    <property type="project" value="InterPro"/>
</dbReference>
<dbReference type="InterPro" id="IPR037120">
    <property type="entry name" value="Haem_peroxidase_sf_animal"/>
</dbReference>
<dbReference type="GO" id="GO:0004601">
    <property type="term" value="F:peroxidase activity"/>
    <property type="evidence" value="ECO:0007669"/>
    <property type="project" value="InterPro"/>
</dbReference>
<protein>
    <submittedName>
        <fullName evidence="1">Uncharacterized protein</fullName>
    </submittedName>
</protein>
<proteinExistence type="predicted"/>
<dbReference type="GO" id="GO:0020037">
    <property type="term" value="F:heme binding"/>
    <property type="evidence" value="ECO:0007669"/>
    <property type="project" value="InterPro"/>
</dbReference>
<dbReference type="AlphaFoldDB" id="T1GFJ4"/>
<dbReference type="Proteomes" id="UP000015102">
    <property type="component" value="Unassembled WGS sequence"/>
</dbReference>
<dbReference type="SUPFAM" id="SSF48113">
    <property type="entry name" value="Heme-dependent peroxidases"/>
    <property type="match status" value="1"/>
</dbReference>
<reference evidence="2" key="1">
    <citation type="submission" date="2013-02" db="EMBL/GenBank/DDBJ databases">
        <authorList>
            <person name="Hughes D."/>
        </authorList>
    </citation>
    <scope>NUCLEOTIDE SEQUENCE</scope>
    <source>
        <strain>Durham</strain>
        <strain evidence="2">NC isolate 2 -- Noor lab</strain>
    </source>
</reference>
<organism evidence="1 2">
    <name type="scientific">Megaselia scalaris</name>
    <name type="common">Humpbacked fly</name>
    <name type="synonym">Phora scalaris</name>
    <dbReference type="NCBI Taxonomy" id="36166"/>
    <lineage>
        <taxon>Eukaryota</taxon>
        <taxon>Metazoa</taxon>
        <taxon>Ecdysozoa</taxon>
        <taxon>Arthropoda</taxon>
        <taxon>Hexapoda</taxon>
        <taxon>Insecta</taxon>
        <taxon>Pterygota</taxon>
        <taxon>Neoptera</taxon>
        <taxon>Endopterygota</taxon>
        <taxon>Diptera</taxon>
        <taxon>Brachycera</taxon>
        <taxon>Muscomorpha</taxon>
        <taxon>Platypezoidea</taxon>
        <taxon>Phoridae</taxon>
        <taxon>Megaseliini</taxon>
        <taxon>Megaselia</taxon>
    </lineage>
</organism>
<keyword evidence="2" id="KW-1185">Reference proteome</keyword>
<dbReference type="InterPro" id="IPR019791">
    <property type="entry name" value="Haem_peroxidase_animal"/>
</dbReference>
<dbReference type="EMBL" id="CAQQ02087755">
    <property type="status" value="NOT_ANNOTATED_CDS"/>
    <property type="molecule type" value="Genomic_DNA"/>
</dbReference>
<dbReference type="PROSITE" id="PS50292">
    <property type="entry name" value="PEROXIDASE_3"/>
    <property type="match status" value="1"/>
</dbReference>